<reference evidence="1" key="1">
    <citation type="submission" date="2020-05" db="EMBL/GenBank/DDBJ databases">
        <title>Mycena genomes resolve the evolution of fungal bioluminescence.</title>
        <authorList>
            <person name="Tsai I.J."/>
        </authorList>
    </citation>
    <scope>NUCLEOTIDE SEQUENCE</scope>
    <source>
        <strain evidence="1">160909Yilan</strain>
    </source>
</reference>
<sequence>MLFFSDPSPLFEGYFSLPVEMNFAGLQLTPPTADEPPSKWILDHVSGENDTCSQCGALDGLELCTEANWDRSMLDGDLTGYLRDLLKLNQTILQPFYAATSHLVPSDTLGTFIGDLFAFKTHTTPEFDSWERTDSYCFASFTKFLNAHMWIWFFEERVRGGWVPPDNCWYGWNCHAQVHESSHAETKNVRLVISIPWYDEDDFSQHLCVPTKDYPV</sequence>
<evidence type="ECO:0000313" key="2">
    <source>
        <dbReference type="Proteomes" id="UP000623467"/>
    </source>
</evidence>
<proteinExistence type="predicted"/>
<dbReference type="AlphaFoldDB" id="A0A8H6YF93"/>
<dbReference type="EMBL" id="JACAZH010000010">
    <property type="protein sequence ID" value="KAF7357216.1"/>
    <property type="molecule type" value="Genomic_DNA"/>
</dbReference>
<dbReference type="Proteomes" id="UP000623467">
    <property type="component" value="Unassembled WGS sequence"/>
</dbReference>
<evidence type="ECO:0000313" key="1">
    <source>
        <dbReference type="EMBL" id="KAF7357216.1"/>
    </source>
</evidence>
<accession>A0A8H6YF93</accession>
<organism evidence="1 2">
    <name type="scientific">Mycena sanguinolenta</name>
    <dbReference type="NCBI Taxonomy" id="230812"/>
    <lineage>
        <taxon>Eukaryota</taxon>
        <taxon>Fungi</taxon>
        <taxon>Dikarya</taxon>
        <taxon>Basidiomycota</taxon>
        <taxon>Agaricomycotina</taxon>
        <taxon>Agaricomycetes</taxon>
        <taxon>Agaricomycetidae</taxon>
        <taxon>Agaricales</taxon>
        <taxon>Marasmiineae</taxon>
        <taxon>Mycenaceae</taxon>
        <taxon>Mycena</taxon>
    </lineage>
</organism>
<comment type="caution">
    <text evidence="1">The sequence shown here is derived from an EMBL/GenBank/DDBJ whole genome shotgun (WGS) entry which is preliminary data.</text>
</comment>
<dbReference type="OrthoDB" id="2745518at2759"/>
<name>A0A8H6YF93_9AGAR</name>
<protein>
    <submittedName>
        <fullName evidence="1">F-box domain-containing protein</fullName>
    </submittedName>
</protein>
<gene>
    <name evidence="1" type="ORF">MSAN_01316500</name>
</gene>
<keyword evidence="2" id="KW-1185">Reference proteome</keyword>